<keyword evidence="3" id="KW-1185">Reference proteome</keyword>
<dbReference type="OrthoDB" id="4026704at2759"/>
<dbReference type="RefSeq" id="XP_017988871.1">
    <property type="nucleotide sequence ID" value="XM_018133382.1"/>
</dbReference>
<evidence type="ECO:0000313" key="3">
    <source>
        <dbReference type="Proteomes" id="UP000243052"/>
    </source>
</evidence>
<feature type="region of interest" description="Disordered" evidence="1">
    <location>
        <begin position="225"/>
        <end position="255"/>
    </location>
</feature>
<feature type="compositionally biased region" description="Low complexity" evidence="1">
    <location>
        <begin position="131"/>
        <end position="165"/>
    </location>
</feature>
<dbReference type="GeneID" id="28725192"/>
<name>A0A0X8HUY8_9SACH</name>
<proteinExistence type="predicted"/>
<feature type="region of interest" description="Disordered" evidence="1">
    <location>
        <begin position="31"/>
        <end position="72"/>
    </location>
</feature>
<gene>
    <name evidence="2" type="ORF">AW171_hschr63862</name>
</gene>
<accession>A0A0X8HUY8</accession>
<dbReference type="STRING" id="45286.A0A0X8HUY8"/>
<protein>
    <submittedName>
        <fullName evidence="2">HFR020Wp</fullName>
    </submittedName>
</protein>
<sequence length="255" mass="27950">MCIVADISGEDRKQSTMENEVLSRKNAFKMPTTPCKFVSSSTSPAGGSSVKKGRRRPNQQQPASFQQQTTGFAAPLRMSQEEIVDQMEKEQDAIVMRLLREIDTLREENSRLRRNMGHLLNGEPLSSTPPQSRRSSIASQRQQQLFCTSGSIASTPSSSRRSSFSQIDNLKSDLQKKRNSGCNYAITLSSSTSSPFMNAILPQMDSSAWPPISQEKSNSGAATLFSGHITRRPGGGNGGDPRMSKVRNRAGSTLF</sequence>
<reference evidence="2 3" key="1">
    <citation type="submission" date="2016-01" db="EMBL/GenBank/DDBJ databases">
        <title>Genome sequence of the yeast Holleya sinecauda.</title>
        <authorList>
            <person name="Dietrich F.S."/>
        </authorList>
    </citation>
    <scope>NUCLEOTIDE SEQUENCE [LARGE SCALE GENOMIC DNA]</scope>
    <source>
        <strain evidence="2 3">ATCC 58844</strain>
    </source>
</reference>
<dbReference type="AlphaFoldDB" id="A0A0X8HUY8"/>
<feature type="compositionally biased region" description="Low complexity" evidence="1">
    <location>
        <begin position="39"/>
        <end position="49"/>
    </location>
</feature>
<evidence type="ECO:0000313" key="2">
    <source>
        <dbReference type="EMBL" id="AMD21875.1"/>
    </source>
</evidence>
<evidence type="ECO:0000256" key="1">
    <source>
        <dbReference type="SAM" id="MobiDB-lite"/>
    </source>
</evidence>
<organism evidence="2 3">
    <name type="scientific">Eremothecium sinecaudum</name>
    <dbReference type="NCBI Taxonomy" id="45286"/>
    <lineage>
        <taxon>Eukaryota</taxon>
        <taxon>Fungi</taxon>
        <taxon>Dikarya</taxon>
        <taxon>Ascomycota</taxon>
        <taxon>Saccharomycotina</taxon>
        <taxon>Saccharomycetes</taxon>
        <taxon>Saccharomycetales</taxon>
        <taxon>Saccharomycetaceae</taxon>
        <taxon>Eremothecium</taxon>
    </lineage>
</organism>
<feature type="compositionally biased region" description="Low complexity" evidence="1">
    <location>
        <begin position="59"/>
        <end position="68"/>
    </location>
</feature>
<feature type="region of interest" description="Disordered" evidence="1">
    <location>
        <begin position="114"/>
        <end position="166"/>
    </location>
</feature>
<dbReference type="Proteomes" id="UP000243052">
    <property type="component" value="Chromosome vi"/>
</dbReference>
<dbReference type="EMBL" id="CP014246">
    <property type="protein sequence ID" value="AMD21875.1"/>
    <property type="molecule type" value="Genomic_DNA"/>
</dbReference>